<keyword evidence="3" id="KW-1185">Reference proteome</keyword>
<feature type="chain" id="PRO_5003321069" description="DUF3617 family protein" evidence="1">
    <location>
        <begin position="19"/>
        <end position="193"/>
    </location>
</feature>
<gene>
    <name evidence="2" type="ORF">ABI_39040</name>
</gene>
<evidence type="ECO:0000256" key="1">
    <source>
        <dbReference type="SAM" id="SignalP"/>
    </source>
</evidence>
<protein>
    <recommendedName>
        <fullName evidence="4">DUF3617 family protein</fullName>
    </recommendedName>
</protein>
<keyword evidence="1" id="KW-0732">Signal</keyword>
<dbReference type="HOGENOM" id="CLU_117531_0_0_5"/>
<dbReference type="OrthoDB" id="8113882at2"/>
<sequence length="193" mass="19924">MYKLTLSICVSVAVLALAGCGKKEATDGATEAAAPADAPAAMMAGASTGPALKAGLWEMATKVDKIPQTITTKICLDDALTAKFTTNAGPMHQGDTNCTDQKVTRTGNTVDVTAVCTDGGSKIHTAVHMEMSGDTAYRQTIKATFDPPKDGMKDVTTSVDGKWLGACSADMKPGDMVMPGGMKINMADAMKGK</sequence>
<proteinExistence type="predicted"/>
<evidence type="ECO:0008006" key="4">
    <source>
        <dbReference type="Google" id="ProtNLM"/>
    </source>
</evidence>
<dbReference type="STRING" id="715226.ABI_39040"/>
<dbReference type="eggNOG" id="ENOG5030GJ5">
    <property type="taxonomic scope" value="Bacteria"/>
</dbReference>
<evidence type="ECO:0000313" key="2">
    <source>
        <dbReference type="EMBL" id="EGF89490.1"/>
    </source>
</evidence>
<dbReference type="RefSeq" id="WP_006274685.1">
    <property type="nucleotide sequence ID" value="NZ_GL883080.1"/>
</dbReference>
<dbReference type="Proteomes" id="UP000006512">
    <property type="component" value="Unassembled WGS sequence"/>
</dbReference>
<dbReference type="AlphaFoldDB" id="F4QRX0"/>
<accession>F4QRX0</accession>
<reference evidence="3" key="1">
    <citation type="submission" date="2011-03" db="EMBL/GenBank/DDBJ databases">
        <title>Draft genome sequence of Brevundimonas diminuta.</title>
        <authorList>
            <person name="Brown P.J.B."/>
            <person name="Buechlein A."/>
            <person name="Hemmerich C."/>
            <person name="Brun Y.V."/>
        </authorList>
    </citation>
    <scope>NUCLEOTIDE SEQUENCE [LARGE SCALE GENOMIC DNA]</scope>
    <source>
        <strain evidence="3">C19</strain>
    </source>
</reference>
<feature type="signal peptide" evidence="1">
    <location>
        <begin position="1"/>
        <end position="18"/>
    </location>
</feature>
<dbReference type="Pfam" id="PF12276">
    <property type="entry name" value="DUF3617"/>
    <property type="match status" value="1"/>
</dbReference>
<dbReference type="PROSITE" id="PS51257">
    <property type="entry name" value="PROKAR_LIPOPROTEIN"/>
    <property type="match status" value="1"/>
</dbReference>
<dbReference type="InterPro" id="IPR022061">
    <property type="entry name" value="DUF3617"/>
</dbReference>
<dbReference type="EMBL" id="GL883080">
    <property type="protein sequence ID" value="EGF89490.1"/>
    <property type="molecule type" value="Genomic_DNA"/>
</dbReference>
<name>F4QRX0_9CAUL</name>
<organism evidence="2 3">
    <name type="scientific">Asticcacaulis biprosthecium C19</name>
    <dbReference type="NCBI Taxonomy" id="715226"/>
    <lineage>
        <taxon>Bacteria</taxon>
        <taxon>Pseudomonadati</taxon>
        <taxon>Pseudomonadota</taxon>
        <taxon>Alphaproteobacteria</taxon>
        <taxon>Caulobacterales</taxon>
        <taxon>Caulobacteraceae</taxon>
        <taxon>Asticcacaulis</taxon>
    </lineage>
</organism>
<evidence type="ECO:0000313" key="3">
    <source>
        <dbReference type="Proteomes" id="UP000006512"/>
    </source>
</evidence>